<dbReference type="InterPro" id="IPR005467">
    <property type="entry name" value="His_kinase_dom"/>
</dbReference>
<evidence type="ECO:0000256" key="2">
    <source>
        <dbReference type="ARBA" id="ARBA00012438"/>
    </source>
</evidence>
<dbReference type="InterPro" id="IPR036097">
    <property type="entry name" value="HisK_dim/P_sf"/>
</dbReference>
<dbReference type="InterPro" id="IPR004358">
    <property type="entry name" value="Sig_transdc_His_kin-like_C"/>
</dbReference>
<sequence length="774" mass="85466">MGRRDMEFSHTLPKNDSNDTWGLGFGIWEEVVPNNTQGDYDVDVVQQRVHAPYGETNWGSPYKYSTPILQWTNPYFGLMFDTHTTKSQGGLQSDGIIDCTEKLQLQQQQVANGTTSAATGEADTAQHPDGMLRCSAFTEIFALWANQKGPESAIMSPIFPASNKSKLTGFISTLVIWKDILENVFAESVKGIDCVLETDGQAFTYTVEDGNVRYVGPGDLHKNEPEYNRYRQSIDLVERGLFTDTSTRYILSFYPNTSFHEIYSTKNPWIAAFGAASIFVVTCLLFFLYDNVVGKDLRHKQELLRAKRHFIRFISHEVRTPLNATMMGLELAQRDIAERLGFASIDAVKRRSDETQAKSPGNDEKTLSHRDTIELLKNLGEVMEHAQSAVSVLSDILNYDKVETGNLSLDLSPISFFSLVAKTVNEFRLSAECKGLGYEASFLVQNDPDSTPTEAFISLSGAPVSFRNRYVIGDRARLQQTIRNFLSNAIKFTKAPGSVHVTVKWEHDTSLQASGHTKQPMHEFTLRNGRVLQLSSSGRFVVEVKDTGAGMTPEQLSKLFTAGTQFNVNELQAGQGSGLGLYITKGIVEKHGGTVFAQSEGLSRGSTFVLTLPANVALNGSGADDEDDESVTPGSYCEDASLGSDGDQAPRSILVVDDVLANRRLLARLLQKNGDVCEMAEDGVDCLDRVSAANEEGRHFDIIILDYEMPRMNGPSCAKSLRDSGCSSLIVGLTGNCMLEDIRRFESHGADAVLPKPFKLDALQDIWRRRGIGK</sequence>
<keyword evidence="5" id="KW-0418">Kinase</keyword>
<evidence type="ECO:0000256" key="1">
    <source>
        <dbReference type="ARBA" id="ARBA00000085"/>
    </source>
</evidence>
<keyword evidence="7" id="KW-0812">Transmembrane</keyword>
<dbReference type="AlphaFoldDB" id="A0A7S3KZF7"/>
<name>A0A7S3KZF7_9STRA</name>
<dbReference type="Gene3D" id="1.10.287.130">
    <property type="match status" value="1"/>
</dbReference>
<evidence type="ECO:0000256" key="6">
    <source>
        <dbReference type="PROSITE-ProRule" id="PRU00169"/>
    </source>
</evidence>
<evidence type="ECO:0000313" key="10">
    <source>
        <dbReference type="EMBL" id="CAE0406086.1"/>
    </source>
</evidence>
<evidence type="ECO:0000256" key="3">
    <source>
        <dbReference type="ARBA" id="ARBA00022553"/>
    </source>
</evidence>
<dbReference type="SUPFAM" id="SSF52172">
    <property type="entry name" value="CheY-like"/>
    <property type="match status" value="1"/>
</dbReference>
<dbReference type="SUPFAM" id="SSF55874">
    <property type="entry name" value="ATPase domain of HSP90 chaperone/DNA topoisomerase II/histidine kinase"/>
    <property type="match status" value="1"/>
</dbReference>
<feature type="transmembrane region" description="Helical" evidence="7">
    <location>
        <begin position="269"/>
        <end position="289"/>
    </location>
</feature>
<dbReference type="PROSITE" id="PS50109">
    <property type="entry name" value="HIS_KIN"/>
    <property type="match status" value="1"/>
</dbReference>
<dbReference type="PANTHER" id="PTHR43047:SF66">
    <property type="entry name" value="HISKA"/>
    <property type="match status" value="1"/>
</dbReference>
<dbReference type="SMART" id="SM00388">
    <property type="entry name" value="HisKA"/>
    <property type="match status" value="1"/>
</dbReference>
<dbReference type="SMART" id="SM00387">
    <property type="entry name" value="HATPase_c"/>
    <property type="match status" value="1"/>
</dbReference>
<accession>A0A7S3KZF7</accession>
<dbReference type="InterPro" id="IPR003661">
    <property type="entry name" value="HisK_dim/P_dom"/>
</dbReference>
<dbReference type="InterPro" id="IPR011006">
    <property type="entry name" value="CheY-like_superfamily"/>
</dbReference>
<dbReference type="Pfam" id="PF02518">
    <property type="entry name" value="HATPase_c"/>
    <property type="match status" value="1"/>
</dbReference>
<feature type="modified residue" description="4-aspartylphosphate" evidence="6">
    <location>
        <position position="706"/>
    </location>
</feature>
<evidence type="ECO:0000256" key="4">
    <source>
        <dbReference type="ARBA" id="ARBA00022679"/>
    </source>
</evidence>
<dbReference type="PRINTS" id="PR00344">
    <property type="entry name" value="BCTRLSENSOR"/>
</dbReference>
<evidence type="ECO:0000256" key="5">
    <source>
        <dbReference type="ARBA" id="ARBA00022777"/>
    </source>
</evidence>
<organism evidence="10">
    <name type="scientific">Amphora coffeiformis</name>
    <dbReference type="NCBI Taxonomy" id="265554"/>
    <lineage>
        <taxon>Eukaryota</taxon>
        <taxon>Sar</taxon>
        <taxon>Stramenopiles</taxon>
        <taxon>Ochrophyta</taxon>
        <taxon>Bacillariophyta</taxon>
        <taxon>Bacillariophyceae</taxon>
        <taxon>Bacillariophycidae</taxon>
        <taxon>Thalassiophysales</taxon>
        <taxon>Catenulaceae</taxon>
        <taxon>Amphora</taxon>
    </lineage>
</organism>
<keyword evidence="3 6" id="KW-0597">Phosphoprotein</keyword>
<dbReference type="InterPro" id="IPR001789">
    <property type="entry name" value="Sig_transdc_resp-reg_receiver"/>
</dbReference>
<reference evidence="10" key="1">
    <citation type="submission" date="2021-01" db="EMBL/GenBank/DDBJ databases">
        <authorList>
            <person name="Corre E."/>
            <person name="Pelletier E."/>
            <person name="Niang G."/>
            <person name="Scheremetjew M."/>
            <person name="Finn R."/>
            <person name="Kale V."/>
            <person name="Holt S."/>
            <person name="Cochrane G."/>
            <person name="Meng A."/>
            <person name="Brown T."/>
            <person name="Cohen L."/>
        </authorList>
    </citation>
    <scope>NUCLEOTIDE SEQUENCE</scope>
    <source>
        <strain evidence="10">CCMP127</strain>
    </source>
</reference>
<keyword evidence="7" id="KW-0472">Membrane</keyword>
<dbReference type="EMBL" id="HBIM01004695">
    <property type="protein sequence ID" value="CAE0406086.1"/>
    <property type="molecule type" value="Transcribed_RNA"/>
</dbReference>
<dbReference type="SMART" id="SM00448">
    <property type="entry name" value="REC"/>
    <property type="match status" value="1"/>
</dbReference>
<dbReference type="Pfam" id="PF00072">
    <property type="entry name" value="Response_reg"/>
    <property type="match status" value="1"/>
</dbReference>
<dbReference type="SUPFAM" id="SSF47384">
    <property type="entry name" value="Homodimeric domain of signal transducing histidine kinase"/>
    <property type="match status" value="1"/>
</dbReference>
<dbReference type="GO" id="GO:0009927">
    <property type="term" value="F:histidine phosphotransfer kinase activity"/>
    <property type="evidence" value="ECO:0007669"/>
    <property type="project" value="TreeGrafter"/>
</dbReference>
<dbReference type="GO" id="GO:0000155">
    <property type="term" value="F:phosphorelay sensor kinase activity"/>
    <property type="evidence" value="ECO:0007669"/>
    <property type="project" value="InterPro"/>
</dbReference>
<gene>
    <name evidence="10" type="ORF">ACOF00016_LOCUS4015</name>
</gene>
<dbReference type="CDD" id="cd00082">
    <property type="entry name" value="HisKA"/>
    <property type="match status" value="1"/>
</dbReference>
<dbReference type="CDD" id="cd17546">
    <property type="entry name" value="REC_hyHK_CKI1_RcsC-like"/>
    <property type="match status" value="1"/>
</dbReference>
<keyword evidence="4" id="KW-0808">Transferase</keyword>
<evidence type="ECO:0000259" key="8">
    <source>
        <dbReference type="PROSITE" id="PS50109"/>
    </source>
</evidence>
<feature type="domain" description="Response regulatory" evidence="9">
    <location>
        <begin position="652"/>
        <end position="771"/>
    </location>
</feature>
<dbReference type="PROSITE" id="PS50110">
    <property type="entry name" value="RESPONSE_REGULATORY"/>
    <property type="match status" value="1"/>
</dbReference>
<dbReference type="PANTHER" id="PTHR43047">
    <property type="entry name" value="TWO-COMPONENT HISTIDINE PROTEIN KINASE"/>
    <property type="match status" value="1"/>
</dbReference>
<evidence type="ECO:0000259" key="9">
    <source>
        <dbReference type="PROSITE" id="PS50110"/>
    </source>
</evidence>
<dbReference type="EC" id="2.7.13.3" evidence="2"/>
<proteinExistence type="predicted"/>
<feature type="domain" description="Histidine kinase" evidence="8">
    <location>
        <begin position="313"/>
        <end position="616"/>
    </location>
</feature>
<dbReference type="InterPro" id="IPR036890">
    <property type="entry name" value="HATPase_C_sf"/>
</dbReference>
<protein>
    <recommendedName>
        <fullName evidence="2">histidine kinase</fullName>
        <ecNumber evidence="2">2.7.13.3</ecNumber>
    </recommendedName>
</protein>
<dbReference type="Gene3D" id="3.30.565.10">
    <property type="entry name" value="Histidine kinase-like ATPase, C-terminal domain"/>
    <property type="match status" value="1"/>
</dbReference>
<evidence type="ECO:0000256" key="7">
    <source>
        <dbReference type="SAM" id="Phobius"/>
    </source>
</evidence>
<comment type="catalytic activity">
    <reaction evidence="1">
        <text>ATP + protein L-histidine = ADP + protein N-phospho-L-histidine.</text>
        <dbReference type="EC" id="2.7.13.3"/>
    </reaction>
</comment>
<keyword evidence="7" id="KW-1133">Transmembrane helix</keyword>
<dbReference type="Gene3D" id="3.40.50.2300">
    <property type="match status" value="1"/>
</dbReference>
<dbReference type="InterPro" id="IPR003594">
    <property type="entry name" value="HATPase_dom"/>
</dbReference>
<dbReference type="GO" id="GO:0005886">
    <property type="term" value="C:plasma membrane"/>
    <property type="evidence" value="ECO:0007669"/>
    <property type="project" value="TreeGrafter"/>
</dbReference>